<keyword evidence="2" id="KW-1185">Reference proteome</keyword>
<dbReference type="EMBL" id="CM035419">
    <property type="protein sequence ID" value="KAH7415408.1"/>
    <property type="molecule type" value="Genomic_DNA"/>
</dbReference>
<evidence type="ECO:0000313" key="1">
    <source>
        <dbReference type="EMBL" id="KAH7415408.1"/>
    </source>
</evidence>
<reference evidence="1" key="1">
    <citation type="submission" date="2021-08" db="EMBL/GenBank/DDBJ databases">
        <title>WGS assembly of Ceratopteris richardii.</title>
        <authorList>
            <person name="Marchant D.B."/>
            <person name="Chen G."/>
            <person name="Jenkins J."/>
            <person name="Shu S."/>
            <person name="Leebens-Mack J."/>
            <person name="Grimwood J."/>
            <person name="Schmutz J."/>
            <person name="Soltis P."/>
            <person name="Soltis D."/>
            <person name="Chen Z.-H."/>
        </authorList>
    </citation>
    <scope>NUCLEOTIDE SEQUENCE</scope>
    <source>
        <strain evidence="1">Whitten #5841</strain>
        <tissue evidence="1">Leaf</tissue>
    </source>
</reference>
<dbReference type="AlphaFoldDB" id="A0A8T2TE96"/>
<protein>
    <submittedName>
        <fullName evidence="1">Uncharacterized protein</fullName>
    </submittedName>
</protein>
<comment type="caution">
    <text evidence="1">The sequence shown here is derived from an EMBL/GenBank/DDBJ whole genome shotgun (WGS) entry which is preliminary data.</text>
</comment>
<organism evidence="1 2">
    <name type="scientific">Ceratopteris richardii</name>
    <name type="common">Triangle waterfern</name>
    <dbReference type="NCBI Taxonomy" id="49495"/>
    <lineage>
        <taxon>Eukaryota</taxon>
        <taxon>Viridiplantae</taxon>
        <taxon>Streptophyta</taxon>
        <taxon>Embryophyta</taxon>
        <taxon>Tracheophyta</taxon>
        <taxon>Polypodiopsida</taxon>
        <taxon>Polypodiidae</taxon>
        <taxon>Polypodiales</taxon>
        <taxon>Pteridineae</taxon>
        <taxon>Pteridaceae</taxon>
        <taxon>Parkerioideae</taxon>
        <taxon>Ceratopteris</taxon>
    </lineage>
</organism>
<gene>
    <name evidence="1" type="ORF">KP509_14G041900</name>
</gene>
<evidence type="ECO:0000313" key="2">
    <source>
        <dbReference type="Proteomes" id="UP000825935"/>
    </source>
</evidence>
<proteinExistence type="predicted"/>
<sequence length="112" mass="13241">MGFHFQNLPFSKFHASTKEIVLVVSRRKIFQNLYCLLFPLCASIKKLCKDNSYENAYFAYIVEQCFGIAESQSKLTTYCQHGLFYTRPRDVLGNIEIVVCYEAQWRRTYKIF</sequence>
<name>A0A8T2TE96_CERRI</name>
<dbReference type="Proteomes" id="UP000825935">
    <property type="component" value="Chromosome 14"/>
</dbReference>
<accession>A0A8T2TE96</accession>